<keyword evidence="3 4" id="KW-0326">Glycosidase</keyword>
<evidence type="ECO:0000256" key="3">
    <source>
        <dbReference type="ARBA" id="ARBA00023295"/>
    </source>
</evidence>
<dbReference type="PANTHER" id="PTHR31339">
    <property type="entry name" value="PECTIN LYASE-RELATED"/>
    <property type="match status" value="1"/>
</dbReference>
<comment type="caution">
    <text evidence="5">The sequence shown here is derived from an EMBL/GenBank/DDBJ whole genome shotgun (WGS) entry which is preliminary data.</text>
</comment>
<dbReference type="InterPro" id="IPR000743">
    <property type="entry name" value="Glyco_hydro_28"/>
</dbReference>
<gene>
    <name evidence="5" type="ORF">DYP60_00185</name>
</gene>
<dbReference type="OrthoDB" id="9795222at2"/>
<dbReference type="SMART" id="SM00710">
    <property type="entry name" value="PbH1"/>
    <property type="match status" value="5"/>
</dbReference>
<dbReference type="EMBL" id="QUWK01000001">
    <property type="protein sequence ID" value="RFU96281.1"/>
    <property type="molecule type" value="Genomic_DNA"/>
</dbReference>
<dbReference type="RefSeq" id="WP_117329101.1">
    <property type="nucleotide sequence ID" value="NZ_QUWK01000001.1"/>
</dbReference>
<dbReference type="InterPro" id="IPR011050">
    <property type="entry name" value="Pectin_lyase_fold/virulence"/>
</dbReference>
<dbReference type="InterPro" id="IPR012334">
    <property type="entry name" value="Pectin_lyas_fold"/>
</dbReference>
<reference evidence="6" key="1">
    <citation type="submission" date="2018-08" db="EMBL/GenBank/DDBJ databases">
        <authorList>
            <person name="Grouzdev D.S."/>
            <person name="Krutkina M.S."/>
        </authorList>
    </citation>
    <scope>NUCLEOTIDE SEQUENCE [LARGE SCALE GENOMIC DNA]</scope>
    <source>
        <strain evidence="6">4-11</strain>
    </source>
</reference>
<dbReference type="InterPro" id="IPR006626">
    <property type="entry name" value="PbH1"/>
</dbReference>
<evidence type="ECO:0000256" key="2">
    <source>
        <dbReference type="ARBA" id="ARBA00022801"/>
    </source>
</evidence>
<name>A0A372MKJ2_9SPIR</name>
<sequence length="455" mass="49597">MNKEYTLADFGGKGDGTFDNSEVFKRAFEALHNGGHLCIEKGNYLSGPIQITATNLVVEFEKGATITFIADENLYKPFYSRWEGVNCYCMHPCLLINESDGLILHGEGVIDGNGSWWWLAAQQKRNTQVGPVSTIETKLAKLNPGYERQSGGGGGRESQFLRPPLLQIKESNNVEIEGLTIQNSPFWTVHPLYSTNIILRDLSVINPQDAPNTDGIDVDSCRFVTIKNCVIDVGDDGIALKSGSGKDGVAVNRSTSDILIEGCTVRHAHGGAVIGSETAAGIHAVVVRSCLFDGTDRGIRIKTRRGRGGVISDLHFQDIRMENNLCPLTVSMYYRCGSLDAEDFSLEKKPVLPTTPHIEHVTIEGCTSTNSRSSAAFIVGLPESPIRDLVVSNCVFTVAPENLVPVHESEMYEGLPDQEGRGIRLRNVSLTAQDVRVQGVSAPYVIEEGVFLTRG</sequence>
<comment type="similarity">
    <text evidence="1 4">Belongs to the glycosyl hydrolase 28 family.</text>
</comment>
<evidence type="ECO:0000256" key="1">
    <source>
        <dbReference type="ARBA" id="ARBA00008834"/>
    </source>
</evidence>
<dbReference type="AlphaFoldDB" id="A0A372MKJ2"/>
<evidence type="ECO:0000313" key="5">
    <source>
        <dbReference type="EMBL" id="RFU96281.1"/>
    </source>
</evidence>
<dbReference type="Pfam" id="PF00295">
    <property type="entry name" value="Glyco_hydro_28"/>
    <property type="match status" value="1"/>
</dbReference>
<dbReference type="SUPFAM" id="SSF51126">
    <property type="entry name" value="Pectin lyase-like"/>
    <property type="match status" value="1"/>
</dbReference>
<accession>A0A372MKJ2</accession>
<dbReference type="GO" id="GO:0004650">
    <property type="term" value="F:polygalacturonase activity"/>
    <property type="evidence" value="ECO:0007669"/>
    <property type="project" value="InterPro"/>
</dbReference>
<protein>
    <submittedName>
        <fullName evidence="5">Glycoside hydrolase family 28 protein</fullName>
    </submittedName>
</protein>
<keyword evidence="6" id="KW-1185">Reference proteome</keyword>
<dbReference type="Gene3D" id="2.160.20.10">
    <property type="entry name" value="Single-stranded right-handed beta-helix, Pectin lyase-like"/>
    <property type="match status" value="1"/>
</dbReference>
<evidence type="ECO:0000256" key="4">
    <source>
        <dbReference type="RuleBase" id="RU361169"/>
    </source>
</evidence>
<keyword evidence="2 4" id="KW-0378">Hydrolase</keyword>
<dbReference type="Proteomes" id="UP000264002">
    <property type="component" value="Unassembled WGS sequence"/>
</dbReference>
<evidence type="ECO:0000313" key="6">
    <source>
        <dbReference type="Proteomes" id="UP000264002"/>
    </source>
</evidence>
<dbReference type="InterPro" id="IPR051801">
    <property type="entry name" value="GH28_Enzymes"/>
</dbReference>
<reference evidence="5 6" key="2">
    <citation type="submission" date="2018-09" db="EMBL/GenBank/DDBJ databases">
        <title>Genome of Sphaerochaeta halotolerans strain 4-11.</title>
        <authorList>
            <person name="Nazina T.N."/>
            <person name="Sokolova D.S."/>
        </authorList>
    </citation>
    <scope>NUCLEOTIDE SEQUENCE [LARGE SCALE GENOMIC DNA]</scope>
    <source>
        <strain evidence="5 6">4-11</strain>
    </source>
</reference>
<organism evidence="5 6">
    <name type="scientific">Sphaerochaeta halotolerans</name>
    <dbReference type="NCBI Taxonomy" id="2293840"/>
    <lineage>
        <taxon>Bacteria</taxon>
        <taxon>Pseudomonadati</taxon>
        <taxon>Spirochaetota</taxon>
        <taxon>Spirochaetia</taxon>
        <taxon>Spirochaetales</taxon>
        <taxon>Sphaerochaetaceae</taxon>
        <taxon>Sphaerochaeta</taxon>
    </lineage>
</organism>
<dbReference type="PANTHER" id="PTHR31339:SF9">
    <property type="entry name" value="PLASMIN AND FIBRONECTIN-BINDING PROTEIN A"/>
    <property type="match status" value="1"/>
</dbReference>
<dbReference type="GO" id="GO:0005975">
    <property type="term" value="P:carbohydrate metabolic process"/>
    <property type="evidence" value="ECO:0007669"/>
    <property type="project" value="InterPro"/>
</dbReference>
<proteinExistence type="inferred from homology"/>